<dbReference type="AlphaFoldDB" id="A0A9D4M0V1"/>
<dbReference type="GO" id="GO:0005886">
    <property type="term" value="C:plasma membrane"/>
    <property type="evidence" value="ECO:0007669"/>
    <property type="project" value="UniProtKB-SubCell"/>
</dbReference>
<keyword evidence="7 9" id="KW-0472">Membrane</keyword>
<keyword evidence="5 9" id="KW-0812">Transmembrane</keyword>
<keyword evidence="11" id="KW-1185">Reference proteome</keyword>
<keyword evidence="6 9" id="KW-1133">Transmembrane helix</keyword>
<comment type="caution">
    <text evidence="10">The sequence shown here is derived from an EMBL/GenBank/DDBJ whole genome shotgun (WGS) entry which is preliminary data.</text>
</comment>
<evidence type="ECO:0000256" key="1">
    <source>
        <dbReference type="ARBA" id="ARBA00004429"/>
    </source>
</evidence>
<protein>
    <recommendedName>
        <fullName evidence="12">Sulphur transport domain-containing protein</fullName>
    </recommendedName>
</protein>
<evidence type="ECO:0000256" key="5">
    <source>
        <dbReference type="ARBA" id="ARBA00022692"/>
    </source>
</evidence>
<evidence type="ECO:0000256" key="2">
    <source>
        <dbReference type="ARBA" id="ARBA00022448"/>
    </source>
</evidence>
<gene>
    <name evidence="10" type="ORF">DPMN_030706</name>
</gene>
<evidence type="ECO:0000256" key="8">
    <source>
        <dbReference type="SAM" id="MobiDB-lite"/>
    </source>
</evidence>
<comment type="subcellular location">
    <subcellularLocation>
        <location evidence="1">Cell inner membrane</location>
        <topology evidence="1">Multi-pass membrane protein</topology>
    </subcellularLocation>
</comment>
<feature type="transmembrane region" description="Helical" evidence="9">
    <location>
        <begin position="216"/>
        <end position="237"/>
    </location>
</feature>
<organism evidence="10 11">
    <name type="scientific">Dreissena polymorpha</name>
    <name type="common">Zebra mussel</name>
    <name type="synonym">Mytilus polymorpha</name>
    <dbReference type="NCBI Taxonomy" id="45954"/>
    <lineage>
        <taxon>Eukaryota</taxon>
        <taxon>Metazoa</taxon>
        <taxon>Spiralia</taxon>
        <taxon>Lophotrochozoa</taxon>
        <taxon>Mollusca</taxon>
        <taxon>Bivalvia</taxon>
        <taxon>Autobranchia</taxon>
        <taxon>Heteroconchia</taxon>
        <taxon>Euheterodonta</taxon>
        <taxon>Imparidentia</taxon>
        <taxon>Neoheterodontei</taxon>
        <taxon>Myida</taxon>
        <taxon>Dreissenoidea</taxon>
        <taxon>Dreissenidae</taxon>
        <taxon>Dreissena</taxon>
    </lineage>
</organism>
<dbReference type="OrthoDB" id="10254418at2759"/>
<evidence type="ECO:0008006" key="12">
    <source>
        <dbReference type="Google" id="ProtNLM"/>
    </source>
</evidence>
<feature type="transmembrane region" description="Helical" evidence="9">
    <location>
        <begin position="397"/>
        <end position="416"/>
    </location>
</feature>
<feature type="transmembrane region" description="Helical" evidence="9">
    <location>
        <begin position="257"/>
        <end position="280"/>
    </location>
</feature>
<sequence>MNLRQRNVGTGNSVDNSANTMSDPISNGNKIKDVGILPYITPETDRHTISEKIGSHGIHGNKSPSISSLDSNAPLVSDVDDEADVGCCESESNACLAGKFFICIACGIVFGIMFVKSRVFEPRSIRGQMVFENFIMLKMFLSAVCSGQIVFSIISVLPPTKSIFQKAVVEYIACFTQKGILTSALGAFVLGIGMTLSAACPGMVLAQIGSWVPNSIFTLIGCLVGALTYGMVAPYIQKLTKPTKPFKHTTVNQTLKWPFIAVALPMAAALLAAIVVLEVFWDYKKDIANIKRAPPPYSNIVTAVAWPPSICGAIIGLLQLPLVFTVHDTMGGSSSYVTVVSQWVVTERLQTMFPYLRDKRCGLGNWWQVFYVSGAIVGAAVASLASNTIATSQGVNLPTALVGGLLMLWGARFAAGCTSGHGLSGMGLLAWLSFIAVPAMFAGGIVTAFSMQATGALYHYVNTTLDV</sequence>
<reference evidence="10" key="2">
    <citation type="submission" date="2020-11" db="EMBL/GenBank/DDBJ databases">
        <authorList>
            <person name="McCartney M.A."/>
            <person name="Auch B."/>
            <person name="Kono T."/>
            <person name="Mallez S."/>
            <person name="Becker A."/>
            <person name="Gohl D.M."/>
            <person name="Silverstein K.A.T."/>
            <person name="Koren S."/>
            <person name="Bechman K.B."/>
            <person name="Herman A."/>
            <person name="Abrahante J.E."/>
            <person name="Garbe J."/>
        </authorList>
    </citation>
    <scope>NUCLEOTIDE SEQUENCE</scope>
    <source>
        <strain evidence="10">Duluth1</strain>
        <tissue evidence="10">Whole animal</tissue>
    </source>
</reference>
<dbReference type="PANTHER" id="PTHR30574:SF1">
    <property type="entry name" value="SULPHUR TRANSPORT DOMAIN-CONTAINING PROTEIN"/>
    <property type="match status" value="1"/>
</dbReference>
<dbReference type="Pfam" id="PF04143">
    <property type="entry name" value="Sulf_transp"/>
    <property type="match status" value="1"/>
</dbReference>
<feature type="transmembrane region" description="Helical" evidence="9">
    <location>
        <begin position="96"/>
        <end position="115"/>
    </location>
</feature>
<accession>A0A9D4M0V1</accession>
<dbReference type="Proteomes" id="UP000828390">
    <property type="component" value="Unassembled WGS sequence"/>
</dbReference>
<evidence type="ECO:0000256" key="3">
    <source>
        <dbReference type="ARBA" id="ARBA00022475"/>
    </source>
</evidence>
<evidence type="ECO:0000256" key="4">
    <source>
        <dbReference type="ARBA" id="ARBA00022519"/>
    </source>
</evidence>
<keyword evidence="4" id="KW-0997">Cell inner membrane</keyword>
<feature type="region of interest" description="Disordered" evidence="8">
    <location>
        <begin position="1"/>
        <end position="26"/>
    </location>
</feature>
<dbReference type="PANTHER" id="PTHR30574">
    <property type="entry name" value="INNER MEMBRANE PROTEIN YEDE"/>
    <property type="match status" value="1"/>
</dbReference>
<evidence type="ECO:0000256" key="6">
    <source>
        <dbReference type="ARBA" id="ARBA00022989"/>
    </source>
</evidence>
<name>A0A9D4M0V1_DREPO</name>
<keyword evidence="2" id="KW-0813">Transport</keyword>
<evidence type="ECO:0000313" key="11">
    <source>
        <dbReference type="Proteomes" id="UP000828390"/>
    </source>
</evidence>
<keyword evidence="3" id="KW-1003">Cell membrane</keyword>
<dbReference type="EMBL" id="JAIWYP010000002">
    <property type="protein sequence ID" value="KAH3867574.1"/>
    <property type="molecule type" value="Genomic_DNA"/>
</dbReference>
<evidence type="ECO:0000256" key="9">
    <source>
        <dbReference type="SAM" id="Phobius"/>
    </source>
</evidence>
<dbReference type="InterPro" id="IPR007272">
    <property type="entry name" value="Sulf_transp_TsuA/YedE"/>
</dbReference>
<feature type="transmembrane region" description="Helical" evidence="9">
    <location>
        <begin position="366"/>
        <end position="385"/>
    </location>
</feature>
<reference evidence="10" key="1">
    <citation type="journal article" date="2019" name="bioRxiv">
        <title>The Genome of the Zebra Mussel, Dreissena polymorpha: A Resource for Invasive Species Research.</title>
        <authorList>
            <person name="McCartney M.A."/>
            <person name="Auch B."/>
            <person name="Kono T."/>
            <person name="Mallez S."/>
            <person name="Zhang Y."/>
            <person name="Obille A."/>
            <person name="Becker A."/>
            <person name="Abrahante J.E."/>
            <person name="Garbe J."/>
            <person name="Badalamenti J.P."/>
            <person name="Herman A."/>
            <person name="Mangelson H."/>
            <person name="Liachko I."/>
            <person name="Sullivan S."/>
            <person name="Sone E.D."/>
            <person name="Koren S."/>
            <person name="Silverstein K.A.T."/>
            <person name="Beckman K.B."/>
            <person name="Gohl D.M."/>
        </authorList>
    </citation>
    <scope>NUCLEOTIDE SEQUENCE</scope>
    <source>
        <strain evidence="10">Duluth1</strain>
        <tissue evidence="10">Whole animal</tissue>
    </source>
</reference>
<feature type="transmembrane region" description="Helical" evidence="9">
    <location>
        <begin position="428"/>
        <end position="449"/>
    </location>
</feature>
<evidence type="ECO:0000256" key="7">
    <source>
        <dbReference type="ARBA" id="ARBA00023136"/>
    </source>
</evidence>
<feature type="transmembrane region" description="Helical" evidence="9">
    <location>
        <begin position="300"/>
        <end position="324"/>
    </location>
</feature>
<proteinExistence type="predicted"/>
<evidence type="ECO:0000313" key="10">
    <source>
        <dbReference type="EMBL" id="KAH3867574.1"/>
    </source>
</evidence>
<feature type="transmembrane region" description="Helical" evidence="9">
    <location>
        <begin position="135"/>
        <end position="160"/>
    </location>
</feature>
<feature type="transmembrane region" description="Helical" evidence="9">
    <location>
        <begin position="180"/>
        <end position="204"/>
    </location>
</feature>